<name>A0A0D1VX86_9EURO</name>
<dbReference type="OrthoDB" id="74360at2759"/>
<dbReference type="Pfam" id="PF13738">
    <property type="entry name" value="Pyr_redox_3"/>
    <property type="match status" value="1"/>
</dbReference>
<protein>
    <recommendedName>
        <fullName evidence="4">FAD/NAD(P)-binding domain-containing protein</fullName>
    </recommendedName>
</protein>
<dbReference type="Gene3D" id="3.50.50.60">
    <property type="entry name" value="FAD/NAD(P)-binding domain"/>
    <property type="match status" value="1"/>
</dbReference>
<dbReference type="SUPFAM" id="SSF51905">
    <property type="entry name" value="FAD/NAD(P)-binding domain"/>
    <property type="match status" value="1"/>
</dbReference>
<dbReference type="GO" id="GO:0050660">
    <property type="term" value="F:flavin adenine dinucleotide binding"/>
    <property type="evidence" value="ECO:0007669"/>
    <property type="project" value="TreeGrafter"/>
</dbReference>
<evidence type="ECO:0000313" key="2">
    <source>
        <dbReference type="EMBL" id="KIV80905.1"/>
    </source>
</evidence>
<dbReference type="GO" id="GO:0004497">
    <property type="term" value="F:monooxygenase activity"/>
    <property type="evidence" value="ECO:0007669"/>
    <property type="project" value="TreeGrafter"/>
</dbReference>
<evidence type="ECO:0000256" key="1">
    <source>
        <dbReference type="ARBA" id="ARBA00023002"/>
    </source>
</evidence>
<organism evidence="2 3">
    <name type="scientific">Exophiala sideris</name>
    <dbReference type="NCBI Taxonomy" id="1016849"/>
    <lineage>
        <taxon>Eukaryota</taxon>
        <taxon>Fungi</taxon>
        <taxon>Dikarya</taxon>
        <taxon>Ascomycota</taxon>
        <taxon>Pezizomycotina</taxon>
        <taxon>Eurotiomycetes</taxon>
        <taxon>Chaetothyriomycetidae</taxon>
        <taxon>Chaetothyriales</taxon>
        <taxon>Herpotrichiellaceae</taxon>
        <taxon>Exophiala</taxon>
    </lineage>
</organism>
<dbReference type="PANTHER" id="PTHR43539">
    <property type="entry name" value="FLAVIN-BINDING MONOOXYGENASE-LIKE PROTEIN (AFU_ORTHOLOGUE AFUA_4G09220)"/>
    <property type="match status" value="1"/>
</dbReference>
<dbReference type="PANTHER" id="PTHR43539:SF68">
    <property type="entry name" value="FLAVIN-BINDING MONOOXYGENASE-LIKE PROTEIN (AFU_ORTHOLOGUE AFUA_4G09220)"/>
    <property type="match status" value="1"/>
</dbReference>
<keyword evidence="1" id="KW-0560">Oxidoreductase</keyword>
<dbReference type="AlphaFoldDB" id="A0A0D1VX86"/>
<dbReference type="InterPro" id="IPR036188">
    <property type="entry name" value="FAD/NAD-bd_sf"/>
</dbReference>
<dbReference type="EMBL" id="KN846953">
    <property type="protein sequence ID" value="KIV80905.1"/>
    <property type="molecule type" value="Genomic_DNA"/>
</dbReference>
<evidence type="ECO:0008006" key="4">
    <source>
        <dbReference type="Google" id="ProtNLM"/>
    </source>
</evidence>
<dbReference type="Proteomes" id="UP000053599">
    <property type="component" value="Unassembled WGS sequence"/>
</dbReference>
<sequence>MAVSMEVMSMKGITDKIDALHEQKATFKRTPKFPLENVPGKLPRARIPNDVDAANIAAGCISNLNTLQPNSFADGAIWRDLYALTGLPRTFFERDQILAVWKEVGAYHRPEGFSLAPGTARVMSFGPETGWIQAMYRFETSGTPAAVCSGAIGVIPTEEGGWRIWLLTTVLEHFKGLPSPDRFPQASDTNNGVSKTQPSDPYECVVVGAGFAGLCMSGRLKALHVRYVTLERNTRVGDNWRNRYDSLKFHTGRDLSDFPMDRMFTEDDPYHLSREDLARGNETFAKKHELNIWTKSTLKAASYDKEQGLWTLQVVQDGKEVLVKTRHLVFAMGSAGTTPVMPQLRGRELFKGTAIHSGEYKNSNAFRGKKGVVVGTANSGHDVSDDMLEAGLSSGNHDTAWQNTYVFVQSFKPQQNQHMPTEVADRLAIGFPNSIIRQMNIGGYKKLSGQEPERYAALEKAGFRIEPNVDVWPILCGKQGGHYVDVGTSKKIGDGLIKIKNDASLVGFTESGLLFEDGSTLEADFVVFCTGFVNDARDLAIDIVGPEVGELLDDYFFVDDEGEIRGAWKPQGHPGIWYTGGGVPFARFFSRFLALQIKADIMGTPLKLYKKKAAEITED</sequence>
<reference evidence="2 3" key="1">
    <citation type="submission" date="2015-01" db="EMBL/GenBank/DDBJ databases">
        <title>The Genome Sequence of Exophiala sideris CBS121828.</title>
        <authorList>
            <consortium name="The Broad Institute Genomics Platform"/>
            <person name="Cuomo C."/>
            <person name="de Hoog S."/>
            <person name="Gorbushina A."/>
            <person name="Stielow B."/>
            <person name="Teixiera M."/>
            <person name="Abouelleil A."/>
            <person name="Chapman S.B."/>
            <person name="Priest M."/>
            <person name="Young S.K."/>
            <person name="Wortman J."/>
            <person name="Nusbaum C."/>
            <person name="Birren B."/>
        </authorList>
    </citation>
    <scope>NUCLEOTIDE SEQUENCE [LARGE SCALE GENOMIC DNA]</scope>
    <source>
        <strain evidence="2 3">CBS 121828</strain>
    </source>
</reference>
<accession>A0A0D1VX86</accession>
<dbReference type="InterPro" id="IPR050982">
    <property type="entry name" value="Auxin_biosynth/cation_transpt"/>
</dbReference>
<dbReference type="HOGENOM" id="CLU_015676_3_0_1"/>
<evidence type="ECO:0000313" key="3">
    <source>
        <dbReference type="Proteomes" id="UP000053599"/>
    </source>
</evidence>
<proteinExistence type="predicted"/>
<gene>
    <name evidence="2" type="ORF">PV11_08371</name>
</gene>